<protein>
    <recommendedName>
        <fullName evidence="3">chitinase</fullName>
        <ecNumber evidence="3">3.2.1.14</ecNumber>
    </recommendedName>
</protein>
<dbReference type="GO" id="GO:0008061">
    <property type="term" value="F:chitin binding"/>
    <property type="evidence" value="ECO:0007669"/>
    <property type="project" value="UniProtKB-KW"/>
</dbReference>
<dbReference type="GO" id="GO:0008843">
    <property type="term" value="F:endochitinase activity"/>
    <property type="evidence" value="ECO:0007669"/>
    <property type="project" value="UniProtKB-EC"/>
</dbReference>
<keyword evidence="9 13" id="KW-0326">Glycosidase</keyword>
<comment type="similarity">
    <text evidence="12">Belongs to the glycosyl hydrolase 18 family. Chitinase class III subfamily.</text>
</comment>
<keyword evidence="7" id="KW-0146">Chitin degradation</keyword>
<keyword evidence="17" id="KW-1185">Reference proteome</keyword>
<feature type="signal peptide" evidence="14">
    <location>
        <begin position="1"/>
        <end position="22"/>
    </location>
</feature>
<comment type="caution">
    <text evidence="16">The sequence shown here is derived from an EMBL/GenBank/DDBJ whole genome shotgun (WGS) entry which is preliminary data.</text>
</comment>
<comment type="function">
    <text evidence="11">GPI-anchored chitinase involved in the degradation of chitin, a component of the cell walls of fungi and exoskeletal elements of some animals (including worms and arthropods). Required to reshape the cell wall at the sites where cell wall remodeling and/or cell wall maturation actively take place such as sites of conidia formation.</text>
</comment>
<evidence type="ECO:0000256" key="14">
    <source>
        <dbReference type="SAM" id="SignalP"/>
    </source>
</evidence>
<evidence type="ECO:0000256" key="3">
    <source>
        <dbReference type="ARBA" id="ARBA00012729"/>
    </source>
</evidence>
<dbReference type="OrthoDB" id="2425929at2759"/>
<keyword evidence="5" id="KW-0147">Chitin-binding</keyword>
<dbReference type="InterPro" id="IPR045321">
    <property type="entry name" value="Cts1-like"/>
</dbReference>
<keyword evidence="8" id="KW-0119">Carbohydrate metabolism</keyword>
<organism evidence="16 17">
    <name type="scientific">Aspergillus campestris (strain IBT 28561)</name>
    <dbReference type="NCBI Taxonomy" id="1392248"/>
    <lineage>
        <taxon>Eukaryota</taxon>
        <taxon>Fungi</taxon>
        <taxon>Dikarya</taxon>
        <taxon>Ascomycota</taxon>
        <taxon>Pezizomycotina</taxon>
        <taxon>Eurotiomycetes</taxon>
        <taxon>Eurotiomycetidae</taxon>
        <taxon>Eurotiales</taxon>
        <taxon>Aspergillaceae</taxon>
        <taxon>Aspergillus</taxon>
        <taxon>Aspergillus subgen. Circumdati</taxon>
    </lineage>
</organism>
<keyword evidence="6 13" id="KW-0378">Hydrolase</keyword>
<proteinExistence type="inferred from homology"/>
<evidence type="ECO:0000256" key="8">
    <source>
        <dbReference type="ARBA" id="ARBA00023277"/>
    </source>
</evidence>
<keyword evidence="4" id="KW-0964">Secreted</keyword>
<comment type="subcellular location">
    <subcellularLocation>
        <location evidence="2">Secreted</location>
        <location evidence="2">Cell wall</location>
    </subcellularLocation>
</comment>
<evidence type="ECO:0000256" key="10">
    <source>
        <dbReference type="ARBA" id="ARBA00023326"/>
    </source>
</evidence>
<dbReference type="CDD" id="cd02877">
    <property type="entry name" value="GH18_hevamine_XipI_class_III"/>
    <property type="match status" value="1"/>
</dbReference>
<dbReference type="Pfam" id="PF00704">
    <property type="entry name" value="Glyco_hydro_18"/>
    <property type="match status" value="1"/>
</dbReference>
<dbReference type="VEuPathDB" id="FungiDB:P168DRAFT_284129"/>
<dbReference type="GO" id="GO:0000272">
    <property type="term" value="P:polysaccharide catabolic process"/>
    <property type="evidence" value="ECO:0007669"/>
    <property type="project" value="UniProtKB-KW"/>
</dbReference>
<dbReference type="EMBL" id="MSFM01000011">
    <property type="protein sequence ID" value="PKY01362.1"/>
    <property type="molecule type" value="Genomic_DNA"/>
</dbReference>
<dbReference type="GO" id="GO:0006032">
    <property type="term" value="P:chitin catabolic process"/>
    <property type="evidence" value="ECO:0007669"/>
    <property type="project" value="UniProtKB-KW"/>
</dbReference>
<evidence type="ECO:0000256" key="6">
    <source>
        <dbReference type="ARBA" id="ARBA00022801"/>
    </source>
</evidence>
<feature type="chain" id="PRO_5014154393" description="chitinase" evidence="14">
    <location>
        <begin position="23"/>
        <end position="330"/>
    </location>
</feature>
<reference evidence="16" key="1">
    <citation type="submission" date="2016-12" db="EMBL/GenBank/DDBJ databases">
        <title>The genomes of Aspergillus section Nigri reveals drivers in fungal speciation.</title>
        <authorList>
            <consortium name="DOE Joint Genome Institute"/>
            <person name="Vesth T.C."/>
            <person name="Nybo J."/>
            <person name="Theobald S."/>
            <person name="Brandl J."/>
            <person name="Frisvad J.C."/>
            <person name="Nielsen K.F."/>
            <person name="Lyhne E.K."/>
            <person name="Kogle M.E."/>
            <person name="Kuo A."/>
            <person name="Riley R."/>
            <person name="Clum A."/>
            <person name="Nolan M."/>
            <person name="Lipzen A."/>
            <person name="Salamov A."/>
            <person name="Henrissat B."/>
            <person name="Wiebenga A."/>
            <person name="De vries R.P."/>
            <person name="Grigoriev I.V."/>
            <person name="Mortensen U.H."/>
            <person name="Andersen M.R."/>
            <person name="Baker S.E."/>
        </authorList>
    </citation>
    <scope>NUCLEOTIDE SEQUENCE</scope>
    <source>
        <strain evidence="16">IBT 28561</strain>
    </source>
</reference>
<dbReference type="GeneID" id="36543637"/>
<feature type="domain" description="GH18" evidence="15">
    <location>
        <begin position="30"/>
        <end position="330"/>
    </location>
</feature>
<evidence type="ECO:0000256" key="1">
    <source>
        <dbReference type="ARBA" id="ARBA00000822"/>
    </source>
</evidence>
<accession>A0A2I1CUQ0</accession>
<evidence type="ECO:0000256" key="9">
    <source>
        <dbReference type="ARBA" id="ARBA00023295"/>
    </source>
</evidence>
<dbReference type="InterPro" id="IPR001223">
    <property type="entry name" value="Glyco_hydro18_cat"/>
</dbReference>
<keyword evidence="14" id="KW-0732">Signal</keyword>
<dbReference type="InterPro" id="IPR001579">
    <property type="entry name" value="Glyco_hydro_18_chit_AS"/>
</dbReference>
<dbReference type="EC" id="3.2.1.14" evidence="3"/>
<dbReference type="SUPFAM" id="SSF51445">
    <property type="entry name" value="(Trans)glycosidases"/>
    <property type="match status" value="1"/>
</dbReference>
<dbReference type="InterPro" id="IPR050542">
    <property type="entry name" value="Glycosyl_Hydrlase18_Chitinase"/>
</dbReference>
<dbReference type="PROSITE" id="PS51910">
    <property type="entry name" value="GH18_2"/>
    <property type="match status" value="1"/>
</dbReference>
<sequence length="330" mass="35171">MVSTWIVVVLCAILFVLQGVHAGLNLDAKNNLVVYWGQNSYGQSSGDLSQHRLSYYCDNGDINVFIISFVTQINGPGGVPAVNFANAGDSCTPFSGTSLLNCPQIAEDIKYCQSKGKAILLSIGGATYTEGGFSSVAAAESGAQLIWNTFGPANNNALRPFGDAVVDGFDLDFEAHVNNMPTFANRLRALYQNGGKQFFLTAAPQCPYPDAANGAMLNGATYFDAIWVQFYNNYCGLQSYVVGSASQPTFNLATWDEWARSTSRNKNVRVFIGAPANTGAAGSGYVSADVLGQAVRYGKQFSSFGGVMLWDASQSYANNGFLSTVRSALG</sequence>
<dbReference type="FunFam" id="3.20.20.80:FF:000145">
    <property type="entry name" value="Class III chitinase, putative"/>
    <property type="match status" value="1"/>
</dbReference>
<keyword evidence="10" id="KW-0624">Polysaccharide degradation</keyword>
<evidence type="ECO:0000256" key="5">
    <source>
        <dbReference type="ARBA" id="ARBA00022669"/>
    </source>
</evidence>
<dbReference type="PANTHER" id="PTHR45708">
    <property type="entry name" value="ENDOCHITINASE"/>
    <property type="match status" value="1"/>
</dbReference>
<dbReference type="InterPro" id="IPR017853">
    <property type="entry name" value="GH"/>
</dbReference>
<evidence type="ECO:0000313" key="17">
    <source>
        <dbReference type="Proteomes" id="UP000234254"/>
    </source>
</evidence>
<evidence type="ECO:0000256" key="12">
    <source>
        <dbReference type="ARBA" id="ARBA00025727"/>
    </source>
</evidence>
<dbReference type="AlphaFoldDB" id="A0A2I1CUQ0"/>
<dbReference type="RefSeq" id="XP_024689956.1">
    <property type="nucleotide sequence ID" value="XM_024836113.1"/>
</dbReference>
<dbReference type="GO" id="GO:0005576">
    <property type="term" value="C:extracellular region"/>
    <property type="evidence" value="ECO:0007669"/>
    <property type="project" value="TreeGrafter"/>
</dbReference>
<dbReference type="Gene3D" id="3.20.20.80">
    <property type="entry name" value="Glycosidases"/>
    <property type="match status" value="1"/>
</dbReference>
<evidence type="ECO:0000313" key="16">
    <source>
        <dbReference type="EMBL" id="PKY01362.1"/>
    </source>
</evidence>
<evidence type="ECO:0000256" key="13">
    <source>
        <dbReference type="RuleBase" id="RU000489"/>
    </source>
</evidence>
<keyword evidence="4" id="KW-0134">Cell wall</keyword>
<evidence type="ECO:0000259" key="15">
    <source>
        <dbReference type="PROSITE" id="PS51910"/>
    </source>
</evidence>
<gene>
    <name evidence="16" type="ORF">P168DRAFT_284129</name>
</gene>
<evidence type="ECO:0000256" key="7">
    <source>
        <dbReference type="ARBA" id="ARBA00023024"/>
    </source>
</evidence>
<comment type="catalytic activity">
    <reaction evidence="1">
        <text>Random endo-hydrolysis of N-acetyl-beta-D-glucosaminide (1-&gt;4)-beta-linkages in chitin and chitodextrins.</text>
        <dbReference type="EC" id="3.2.1.14"/>
    </reaction>
</comment>
<dbReference type="PANTHER" id="PTHR45708:SF49">
    <property type="entry name" value="ENDOCHITINASE"/>
    <property type="match status" value="1"/>
</dbReference>
<evidence type="ECO:0000256" key="2">
    <source>
        <dbReference type="ARBA" id="ARBA00004191"/>
    </source>
</evidence>
<evidence type="ECO:0000256" key="4">
    <source>
        <dbReference type="ARBA" id="ARBA00022512"/>
    </source>
</evidence>
<evidence type="ECO:0000256" key="11">
    <source>
        <dbReference type="ARBA" id="ARBA00024658"/>
    </source>
</evidence>
<dbReference type="Proteomes" id="UP000234254">
    <property type="component" value="Unassembled WGS sequence"/>
</dbReference>
<dbReference type="PROSITE" id="PS01095">
    <property type="entry name" value="GH18_1"/>
    <property type="match status" value="1"/>
</dbReference>
<name>A0A2I1CUQ0_ASPC2</name>